<name>A0A5E4VHA1_9BURK</name>
<feature type="region of interest" description="Disordered" evidence="1">
    <location>
        <begin position="1"/>
        <end position="56"/>
    </location>
</feature>
<sequence length="200" mass="22537">MSASSRAACATDDHARAHARVAHATHGHRHHQRRQPTLPAWSPDGTPATARHRPPALISRRKVEQEARCIKGERGCLAAWAYPVVSLSPRRRKRGRENFIEPAHTPRGLRRGIAHVVRQCRFNLARPLAPRGKSILRSQDKDDLEPVFQTRGAHGCRSAAPSGERFQSRSITTRPSISGRRCIWQTPPRQTPPPRRKGRR</sequence>
<evidence type="ECO:0000256" key="1">
    <source>
        <dbReference type="SAM" id="MobiDB-lite"/>
    </source>
</evidence>
<keyword evidence="3" id="KW-1185">Reference proteome</keyword>
<accession>A0A5E4VHA1</accession>
<gene>
    <name evidence="2" type="ORF">PHO31112_02597</name>
</gene>
<feature type="region of interest" description="Disordered" evidence="1">
    <location>
        <begin position="153"/>
        <end position="200"/>
    </location>
</feature>
<feature type="compositionally biased region" description="Basic residues" evidence="1">
    <location>
        <begin position="17"/>
        <end position="34"/>
    </location>
</feature>
<evidence type="ECO:0000313" key="2">
    <source>
        <dbReference type="EMBL" id="VVE10395.1"/>
    </source>
</evidence>
<protein>
    <submittedName>
        <fullName evidence="2">Uncharacterized protein</fullName>
    </submittedName>
</protein>
<dbReference type="Proteomes" id="UP000343317">
    <property type="component" value="Unassembled WGS sequence"/>
</dbReference>
<organism evidence="2 3">
    <name type="scientific">Pandoraea horticolens</name>
    <dbReference type="NCBI Taxonomy" id="2508298"/>
    <lineage>
        <taxon>Bacteria</taxon>
        <taxon>Pseudomonadati</taxon>
        <taxon>Pseudomonadota</taxon>
        <taxon>Betaproteobacteria</taxon>
        <taxon>Burkholderiales</taxon>
        <taxon>Burkholderiaceae</taxon>
        <taxon>Pandoraea</taxon>
    </lineage>
</organism>
<dbReference type="AlphaFoldDB" id="A0A5E4VHA1"/>
<evidence type="ECO:0000313" key="3">
    <source>
        <dbReference type="Proteomes" id="UP000343317"/>
    </source>
</evidence>
<dbReference type="EMBL" id="CABPSM010000006">
    <property type="protein sequence ID" value="VVE10395.1"/>
    <property type="molecule type" value="Genomic_DNA"/>
</dbReference>
<proteinExistence type="predicted"/>
<feature type="compositionally biased region" description="Low complexity" evidence="1">
    <location>
        <begin position="1"/>
        <end position="10"/>
    </location>
</feature>
<reference evidence="2 3" key="1">
    <citation type="submission" date="2019-08" db="EMBL/GenBank/DDBJ databases">
        <authorList>
            <person name="Peeters C."/>
        </authorList>
    </citation>
    <scope>NUCLEOTIDE SEQUENCE [LARGE SCALE GENOMIC DNA]</scope>
    <source>
        <strain evidence="2 3">LMG 31112</strain>
    </source>
</reference>